<dbReference type="SMART" id="SM00046">
    <property type="entry name" value="DAGKc"/>
    <property type="match status" value="1"/>
</dbReference>
<dbReference type="PROSITE" id="PS50146">
    <property type="entry name" value="DAGK"/>
    <property type="match status" value="1"/>
</dbReference>
<dbReference type="KEGG" id="ccro:CMC5_034500"/>
<dbReference type="EMBL" id="CP012159">
    <property type="protein sequence ID" value="AKT39303.1"/>
    <property type="molecule type" value="Genomic_DNA"/>
</dbReference>
<evidence type="ECO:0000313" key="4">
    <source>
        <dbReference type="Proteomes" id="UP000067626"/>
    </source>
</evidence>
<sequence length="393" mass="42486">MHRDPAVSEPQEPIASEAPNGDASRQVAASAAPASVGPSSASSGRAGASGLSVGTTRDRIAVVVNGNAKSVTDEVIETLDQILDSGDLFVSRRVEDSERIARTLVDRGYGTILTGGGDGTFTVVVTSVVNEARRRGAPLPRFGLLRLGTGNSLAWVLGASNAPAGRGLAVDLQRLRAEAGSRDLRLVEAEGVLSPFCGFGIDAVMLRDYNEVKASLARGPLRRWAPGPIAYTVAAVTRTIPAFIVRRTPHCRVINEGSDAYRVGEKGSILGTPIPRGGVIYEGPARIVALSTIPYYGFGFRMFPYAEDRPDRMQLRISTVHPFTFVRHFSGIWRGEYDDPEIIFDYFVDDVTIEMDPPTSFQIGGDVRGERRQVRMKLTDPIRIVDFYAPPRG</sequence>
<keyword evidence="3" id="KW-0808">Transferase</keyword>
<dbReference type="Gene3D" id="2.60.200.40">
    <property type="match status" value="1"/>
</dbReference>
<accession>A0A0K1EFD8</accession>
<feature type="region of interest" description="Disordered" evidence="1">
    <location>
        <begin position="1"/>
        <end position="51"/>
    </location>
</feature>
<keyword evidence="4" id="KW-1185">Reference proteome</keyword>
<dbReference type="RefSeq" id="WP_245678475.1">
    <property type="nucleotide sequence ID" value="NZ_CP012159.1"/>
</dbReference>
<keyword evidence="3" id="KW-0418">Kinase</keyword>
<dbReference type="InterPro" id="IPR001206">
    <property type="entry name" value="Diacylglycerol_kinase_cat_dom"/>
</dbReference>
<protein>
    <submittedName>
        <fullName evidence="3">Diacylglycerol kinase</fullName>
    </submittedName>
</protein>
<gene>
    <name evidence="3" type="primary">dgkA</name>
    <name evidence="3" type="ORF">CMC5_034500</name>
</gene>
<name>A0A0K1EFD8_CHOCO</name>
<dbReference type="InterPro" id="IPR016064">
    <property type="entry name" value="NAD/diacylglycerol_kinase_sf"/>
</dbReference>
<dbReference type="Pfam" id="PF00781">
    <property type="entry name" value="DAGK_cat"/>
    <property type="match status" value="1"/>
</dbReference>
<feature type="domain" description="DAGKc" evidence="2">
    <location>
        <begin position="55"/>
        <end position="191"/>
    </location>
</feature>
<dbReference type="SUPFAM" id="SSF111331">
    <property type="entry name" value="NAD kinase/diacylglycerol kinase-like"/>
    <property type="match status" value="1"/>
</dbReference>
<dbReference type="AlphaFoldDB" id="A0A0K1EFD8"/>
<dbReference type="Proteomes" id="UP000067626">
    <property type="component" value="Chromosome"/>
</dbReference>
<reference evidence="3 4" key="1">
    <citation type="submission" date="2015-07" db="EMBL/GenBank/DDBJ databases">
        <title>Genome analysis of myxobacterium Chondromyces crocatus Cm c5 reveals a high potential for natural compound synthesis and the genetic basis for the loss of fruiting body formation.</title>
        <authorList>
            <person name="Zaburannyi N."/>
            <person name="Bunk B."/>
            <person name="Maier J."/>
            <person name="Overmann J."/>
            <person name="Mueller R."/>
        </authorList>
    </citation>
    <scope>NUCLEOTIDE SEQUENCE [LARGE SCALE GENOMIC DNA]</scope>
    <source>
        <strain evidence="3 4">Cm c5</strain>
    </source>
</reference>
<dbReference type="InterPro" id="IPR017438">
    <property type="entry name" value="ATP-NAD_kinase_N"/>
</dbReference>
<proteinExistence type="predicted"/>
<evidence type="ECO:0000313" key="3">
    <source>
        <dbReference type="EMBL" id="AKT39303.1"/>
    </source>
</evidence>
<evidence type="ECO:0000256" key="1">
    <source>
        <dbReference type="SAM" id="MobiDB-lite"/>
    </source>
</evidence>
<evidence type="ECO:0000259" key="2">
    <source>
        <dbReference type="PROSITE" id="PS50146"/>
    </source>
</evidence>
<feature type="compositionally biased region" description="Low complexity" evidence="1">
    <location>
        <begin position="23"/>
        <end position="51"/>
    </location>
</feature>
<dbReference type="Gene3D" id="3.40.50.10330">
    <property type="entry name" value="Probable inorganic polyphosphate/atp-NAD kinase, domain 1"/>
    <property type="match status" value="1"/>
</dbReference>
<organism evidence="3 4">
    <name type="scientific">Chondromyces crocatus</name>
    <dbReference type="NCBI Taxonomy" id="52"/>
    <lineage>
        <taxon>Bacteria</taxon>
        <taxon>Pseudomonadati</taxon>
        <taxon>Myxococcota</taxon>
        <taxon>Polyangia</taxon>
        <taxon>Polyangiales</taxon>
        <taxon>Polyangiaceae</taxon>
        <taxon>Chondromyces</taxon>
    </lineage>
</organism>
<dbReference type="GO" id="GO:0016301">
    <property type="term" value="F:kinase activity"/>
    <property type="evidence" value="ECO:0007669"/>
    <property type="project" value="UniProtKB-KW"/>
</dbReference>